<evidence type="ECO:0000256" key="3">
    <source>
        <dbReference type="PIRSR" id="PIRSR600246-1"/>
    </source>
</evidence>
<feature type="compositionally biased region" description="Basic and acidic residues" evidence="6">
    <location>
        <begin position="467"/>
        <end position="476"/>
    </location>
</feature>
<evidence type="ECO:0000313" key="7">
    <source>
        <dbReference type="EMBL" id="THH29856.1"/>
    </source>
</evidence>
<feature type="coiled-coil region" evidence="5">
    <location>
        <begin position="616"/>
        <end position="689"/>
    </location>
</feature>
<dbReference type="InterPro" id="IPR029055">
    <property type="entry name" value="Ntn_hydrolases_N"/>
</dbReference>
<protein>
    <submittedName>
        <fullName evidence="7">Uncharacterized protein</fullName>
    </submittedName>
</protein>
<evidence type="ECO:0000256" key="2">
    <source>
        <dbReference type="ARBA" id="ARBA00022490"/>
    </source>
</evidence>
<dbReference type="OrthoDB" id="2262349at2759"/>
<dbReference type="PANTHER" id="PTHR10188">
    <property type="entry name" value="L-ASPARAGINASE"/>
    <property type="match status" value="1"/>
</dbReference>
<accession>A0A4S4MU77</accession>
<feature type="region of interest" description="Disordered" evidence="6">
    <location>
        <begin position="460"/>
        <end position="483"/>
    </location>
</feature>
<sequence length="694" mass="76028">MPVESILSEKGPLLARRSSQHKQRYVLVIHGGAGTMSRNKSTPEQRADYKAALGKALRAGYAVLQEGGEAMDAAVAAVSVMEDCPLFNSGKGAVFNLSGKNELETSIMLSTPPSSHPHIPTSRRGFGITLLRHVRNPSQLARALYLAPTAAPHTMLSDATAEKLGEELGIKLVDESYFWTENRWREHRRGLGLPEDPLPGIQDDDFGSGVPMDLLPKGTVGAVALDMRGCISAVTSTGGRTNKLVGRIGDTPSVGSGFWAEEWEVKGWLRRKWRTIRGKPTRAAVGISGTGDGDDTAPDVYETDDVFPSTTDNRGDSSEDESGAPTRHPKTKNIDGPSKEELDTSSLMPPDEANKKFRKAEKKHHRPRIQYTYPPSPTSSGRTSPALHTPALPLSHRLRNLQAELAALETELADPANPLLHKEREEGHVDPGELIRGMVDVKGRLEKISKLKEGRAKLVSTVMGEEGASRMERQPKEDEETEEKVEVLKVDEKSETRDMAQIDQRLGELEKVIGSSSTTLDEMSPLPPPLLPLLTRLNTQLTLLTQPRHIDSISRRLKLLLSDLDRQGSPQPGGASPASQGPAAPSPLQEQLTPVLTRLAPLLPHIPHILTRLRTLSALHTSAASFQSTLESLEEEQKRGRAALEELLRAVDGVEKSLEENENVVKKNVTDLEERIEEVGRKVEDLKISHHDHE</sequence>
<keyword evidence="8" id="KW-1185">Reference proteome</keyword>
<feature type="active site" description="Nucleophile" evidence="3">
    <location>
        <position position="219"/>
    </location>
</feature>
<feature type="compositionally biased region" description="Low complexity" evidence="6">
    <location>
        <begin position="564"/>
        <end position="587"/>
    </location>
</feature>
<feature type="region of interest" description="Disordered" evidence="6">
    <location>
        <begin position="283"/>
        <end position="391"/>
    </location>
</feature>
<reference evidence="7 8" key="1">
    <citation type="submission" date="2019-02" db="EMBL/GenBank/DDBJ databases">
        <title>Genome sequencing of the rare red list fungi Antrodiella citrinella (Flaviporus citrinellus).</title>
        <authorList>
            <person name="Buettner E."/>
            <person name="Kellner H."/>
        </authorList>
    </citation>
    <scope>NUCLEOTIDE SEQUENCE [LARGE SCALE GENOMIC DNA]</scope>
    <source>
        <strain evidence="7 8">DSM 108506</strain>
    </source>
</reference>
<dbReference type="GO" id="GO:0005737">
    <property type="term" value="C:cytoplasm"/>
    <property type="evidence" value="ECO:0007669"/>
    <property type="project" value="UniProtKB-SubCell"/>
</dbReference>
<feature type="compositionally biased region" description="Acidic residues" evidence="6">
    <location>
        <begin position="292"/>
        <end position="305"/>
    </location>
</feature>
<feature type="site" description="Cleavage; by autolysis" evidence="4">
    <location>
        <begin position="218"/>
        <end position="219"/>
    </location>
</feature>
<feature type="compositionally biased region" description="Basic residues" evidence="6">
    <location>
        <begin position="356"/>
        <end position="368"/>
    </location>
</feature>
<keyword evidence="2" id="KW-0963">Cytoplasm</keyword>
<dbReference type="InterPro" id="IPR000246">
    <property type="entry name" value="Peptidase_T2"/>
</dbReference>
<evidence type="ECO:0000256" key="4">
    <source>
        <dbReference type="PIRSR" id="PIRSR600246-3"/>
    </source>
</evidence>
<evidence type="ECO:0000256" key="6">
    <source>
        <dbReference type="SAM" id="MobiDB-lite"/>
    </source>
</evidence>
<dbReference type="GO" id="GO:0007017">
    <property type="term" value="P:microtubule-based process"/>
    <property type="evidence" value="ECO:0007669"/>
    <property type="project" value="InterPro"/>
</dbReference>
<dbReference type="GO" id="GO:0005869">
    <property type="term" value="C:dynactin complex"/>
    <property type="evidence" value="ECO:0007669"/>
    <property type="project" value="InterPro"/>
</dbReference>
<dbReference type="EMBL" id="SGPM01000104">
    <property type="protein sequence ID" value="THH29856.1"/>
    <property type="molecule type" value="Genomic_DNA"/>
</dbReference>
<dbReference type="PANTHER" id="PTHR10188:SF43">
    <property type="entry name" value="ASPARAGINASE (EUROFUNG)"/>
    <property type="match status" value="1"/>
</dbReference>
<dbReference type="Proteomes" id="UP000308730">
    <property type="component" value="Unassembled WGS sequence"/>
</dbReference>
<evidence type="ECO:0000256" key="1">
    <source>
        <dbReference type="ARBA" id="ARBA00004496"/>
    </source>
</evidence>
<dbReference type="Pfam" id="PF01112">
    <property type="entry name" value="Asparaginase_2"/>
    <property type="match status" value="1"/>
</dbReference>
<dbReference type="Gene3D" id="3.60.20.30">
    <property type="entry name" value="(Glycosyl)asparaginase"/>
    <property type="match status" value="1"/>
</dbReference>
<comment type="subcellular location">
    <subcellularLocation>
        <location evidence="1">Cytoplasm</location>
    </subcellularLocation>
</comment>
<comment type="caution">
    <text evidence="7">The sequence shown here is derived from an EMBL/GenBank/DDBJ whole genome shotgun (WGS) entry which is preliminary data.</text>
</comment>
<dbReference type="CDD" id="cd04701">
    <property type="entry name" value="Asparaginase_2"/>
    <property type="match status" value="1"/>
</dbReference>
<gene>
    <name evidence="7" type="ORF">EUX98_g4329</name>
</gene>
<dbReference type="SUPFAM" id="SSF56235">
    <property type="entry name" value="N-terminal nucleophile aminohydrolases (Ntn hydrolases)"/>
    <property type="match status" value="1"/>
</dbReference>
<keyword evidence="5" id="KW-0175">Coiled coil</keyword>
<name>A0A4S4MU77_9APHY</name>
<evidence type="ECO:0000313" key="8">
    <source>
        <dbReference type="Proteomes" id="UP000308730"/>
    </source>
</evidence>
<evidence type="ECO:0000256" key="5">
    <source>
        <dbReference type="SAM" id="Coils"/>
    </source>
</evidence>
<dbReference type="Pfam" id="PF04912">
    <property type="entry name" value="Dynamitin"/>
    <property type="match status" value="1"/>
</dbReference>
<dbReference type="GO" id="GO:0016787">
    <property type="term" value="F:hydrolase activity"/>
    <property type="evidence" value="ECO:0007669"/>
    <property type="project" value="InterPro"/>
</dbReference>
<proteinExistence type="predicted"/>
<organism evidence="7 8">
    <name type="scientific">Antrodiella citrinella</name>
    <dbReference type="NCBI Taxonomy" id="2447956"/>
    <lineage>
        <taxon>Eukaryota</taxon>
        <taxon>Fungi</taxon>
        <taxon>Dikarya</taxon>
        <taxon>Basidiomycota</taxon>
        <taxon>Agaricomycotina</taxon>
        <taxon>Agaricomycetes</taxon>
        <taxon>Polyporales</taxon>
        <taxon>Steccherinaceae</taxon>
        <taxon>Antrodiella</taxon>
    </lineage>
</organism>
<dbReference type="InterPro" id="IPR028133">
    <property type="entry name" value="Dynamitin"/>
</dbReference>
<feature type="region of interest" description="Disordered" evidence="6">
    <location>
        <begin position="564"/>
        <end position="588"/>
    </location>
</feature>
<dbReference type="AlphaFoldDB" id="A0A4S4MU77"/>